<dbReference type="Pfam" id="PF13456">
    <property type="entry name" value="RVT_3"/>
    <property type="match status" value="1"/>
</dbReference>
<proteinExistence type="predicted"/>
<dbReference type="CDD" id="cd06222">
    <property type="entry name" value="RNase_H_like"/>
    <property type="match status" value="1"/>
</dbReference>
<evidence type="ECO:0000313" key="3">
    <source>
        <dbReference type="EMBL" id="KAH0928925.1"/>
    </source>
</evidence>
<dbReference type="InterPro" id="IPR002156">
    <property type="entry name" value="RNaseH_domain"/>
</dbReference>
<dbReference type="EMBL" id="JAGKQM010000004">
    <property type="protein sequence ID" value="KAH0928925.1"/>
    <property type="molecule type" value="Genomic_DNA"/>
</dbReference>
<comment type="caution">
    <text evidence="3">The sequence shown here is derived from an EMBL/GenBank/DDBJ whole genome shotgun (WGS) entry which is preliminary data.</text>
</comment>
<dbReference type="InterPro" id="IPR044730">
    <property type="entry name" value="RNase_H-like_dom_plant"/>
</dbReference>
<dbReference type="PANTHER" id="PTHR47074:SF11">
    <property type="entry name" value="REVERSE TRANSCRIPTASE-LIKE PROTEIN"/>
    <property type="match status" value="1"/>
</dbReference>
<sequence length="448" mass="50313">MISLKIVSEFSVIKGKFSSITVDLLPNNLPLRRTIFLIFGEASTIMADSLHRAIGAINQLSLAATSRDKLEKWEGPPGFPPMFPELSQQDQKMAMLYISHADETERMARIERVKQGIVESQANSSAMITKITRDLDKGKGHVYSFPEPAEKRHQATPARLGSSTTHYETLESDAESGSSAFHGPVFSAPAMASAGFHLGPSSEGESPETKAQPNPRGNALLHGREGWAQTPTVAHLPCLTLCWDGDANDHCSTMDRIKRCRRKIMEWKKRANLNSRDKIVRLRAALEKEVMSESWEKPPQGDLKCNVSSVWNPQTKNVGAAWIIRDSDGKALFHSRRSFAGVRSPFEATLISLVWTTEALNDIQMKRVHLESTDSYLRNSFSQASVPWSLQPLWRRFRKALDKLETYRVVRITDKAIAQSALQGQWQQSYLAINGPFWLQTRIRMEAL</sequence>
<reference evidence="3 4" key="1">
    <citation type="submission" date="2021-05" db="EMBL/GenBank/DDBJ databases">
        <title>Genome Assembly of Synthetic Allotetraploid Brassica napus Reveals Homoeologous Exchanges between Subgenomes.</title>
        <authorList>
            <person name="Davis J.T."/>
        </authorList>
    </citation>
    <scope>NUCLEOTIDE SEQUENCE [LARGE SCALE GENOMIC DNA]</scope>
    <source>
        <strain evidence="4">cv. Da-Ae</strain>
        <tissue evidence="3">Seedling</tissue>
    </source>
</reference>
<feature type="domain" description="RNase H type-1" evidence="2">
    <location>
        <begin position="307"/>
        <end position="409"/>
    </location>
</feature>
<name>A0ABQ8DHQ6_BRANA</name>
<dbReference type="Proteomes" id="UP000824890">
    <property type="component" value="Unassembled WGS sequence"/>
</dbReference>
<accession>A0ABQ8DHQ6</accession>
<evidence type="ECO:0000313" key="4">
    <source>
        <dbReference type="Proteomes" id="UP000824890"/>
    </source>
</evidence>
<gene>
    <name evidence="3" type="ORF">HID58_014652</name>
</gene>
<organism evidence="3 4">
    <name type="scientific">Brassica napus</name>
    <name type="common">Rape</name>
    <dbReference type="NCBI Taxonomy" id="3708"/>
    <lineage>
        <taxon>Eukaryota</taxon>
        <taxon>Viridiplantae</taxon>
        <taxon>Streptophyta</taxon>
        <taxon>Embryophyta</taxon>
        <taxon>Tracheophyta</taxon>
        <taxon>Spermatophyta</taxon>
        <taxon>Magnoliopsida</taxon>
        <taxon>eudicotyledons</taxon>
        <taxon>Gunneridae</taxon>
        <taxon>Pentapetalae</taxon>
        <taxon>rosids</taxon>
        <taxon>malvids</taxon>
        <taxon>Brassicales</taxon>
        <taxon>Brassicaceae</taxon>
        <taxon>Brassiceae</taxon>
        <taxon>Brassica</taxon>
    </lineage>
</organism>
<evidence type="ECO:0000259" key="2">
    <source>
        <dbReference type="Pfam" id="PF13456"/>
    </source>
</evidence>
<protein>
    <recommendedName>
        <fullName evidence="2">RNase H type-1 domain-containing protein</fullName>
    </recommendedName>
</protein>
<dbReference type="InterPro" id="IPR052929">
    <property type="entry name" value="RNase_H-like_EbsB-rel"/>
</dbReference>
<dbReference type="PANTHER" id="PTHR47074">
    <property type="entry name" value="BNAC02G40300D PROTEIN"/>
    <property type="match status" value="1"/>
</dbReference>
<feature type="region of interest" description="Disordered" evidence="1">
    <location>
        <begin position="145"/>
        <end position="219"/>
    </location>
</feature>
<evidence type="ECO:0000256" key="1">
    <source>
        <dbReference type="SAM" id="MobiDB-lite"/>
    </source>
</evidence>
<keyword evidence="4" id="KW-1185">Reference proteome</keyword>